<name>A4TZV9_9PROT</name>
<dbReference type="AlphaFoldDB" id="A4TZV9"/>
<dbReference type="InterPro" id="IPR005532">
    <property type="entry name" value="SUMF_dom"/>
</dbReference>
<dbReference type="InterPro" id="IPR042095">
    <property type="entry name" value="SUMF_sf"/>
</dbReference>
<dbReference type="InterPro" id="IPR016187">
    <property type="entry name" value="CTDL_fold"/>
</dbReference>
<feature type="domain" description="Sulfatase-modifying factor enzyme-like" evidence="2">
    <location>
        <begin position="25"/>
        <end position="242"/>
    </location>
</feature>
<organism evidence="3">
    <name type="scientific">Magnetospirillum gryphiswaldense</name>
    <dbReference type="NCBI Taxonomy" id="55518"/>
    <lineage>
        <taxon>Bacteria</taxon>
        <taxon>Pseudomonadati</taxon>
        <taxon>Pseudomonadota</taxon>
        <taxon>Alphaproteobacteria</taxon>
        <taxon>Rhodospirillales</taxon>
        <taxon>Rhodospirillaceae</taxon>
        <taxon>Magnetospirillum</taxon>
    </lineage>
</organism>
<dbReference type="EMBL" id="CU459003">
    <property type="protein sequence ID" value="CAM76166.1"/>
    <property type="molecule type" value="Genomic_DNA"/>
</dbReference>
<keyword evidence="1" id="KW-0732">Signal</keyword>
<sequence length="243" mass="26966">MIRWFVLLLCMMATLPARAADCPHCPEMIALPGGLGRLGDDNAPYTVRVDAFALARTETSVGQWKACVAAGGCAAKASLRWPEDHMPMTNVSFADAQAYAAWLTRVSGKRYRLPTEAEWEYAVRAGSQTIFPWGTGMEEGMAVCQHCDPRFDRRPAPVASMAANGWGFHDLNGNVWEWTADCWYPSHQGRPRDGIARTEANCPKRVVKGGSWYYVPHQSRSASRVGEDARTYGYDIGFRVARD</sequence>
<feature type="chain" id="PRO_5002673195" description="Sulfatase-modifying factor enzyme-like domain-containing protein" evidence="1">
    <location>
        <begin position="20"/>
        <end position="243"/>
    </location>
</feature>
<evidence type="ECO:0000259" key="2">
    <source>
        <dbReference type="Pfam" id="PF03781"/>
    </source>
</evidence>
<dbReference type="GO" id="GO:0120147">
    <property type="term" value="F:formylglycine-generating oxidase activity"/>
    <property type="evidence" value="ECO:0007669"/>
    <property type="project" value="TreeGrafter"/>
</dbReference>
<accession>A4TZV9</accession>
<evidence type="ECO:0000313" key="3">
    <source>
        <dbReference type="EMBL" id="CAM76166.1"/>
    </source>
</evidence>
<dbReference type="Gene3D" id="3.90.1580.10">
    <property type="entry name" value="paralog of FGE (formylglycine-generating enzyme)"/>
    <property type="match status" value="1"/>
</dbReference>
<dbReference type="Pfam" id="PF03781">
    <property type="entry name" value="FGE-sulfatase"/>
    <property type="match status" value="1"/>
</dbReference>
<dbReference type="RefSeq" id="WP_234016394.1">
    <property type="nucleotide sequence ID" value="NZ_CP027527.1"/>
</dbReference>
<dbReference type="InterPro" id="IPR051043">
    <property type="entry name" value="Sulfatase_Mod_Factor_Kinase"/>
</dbReference>
<gene>
    <name evidence="3" type="ORF">MGR_1438</name>
</gene>
<evidence type="ECO:0000256" key="1">
    <source>
        <dbReference type="SAM" id="SignalP"/>
    </source>
</evidence>
<reference evidence="3" key="1">
    <citation type="journal article" date="2007" name="J. Bacteriol.">
        <title>Comparative genome analysis of four magnetotactic bacteria reveals a complex set of group-specific genes implicated in magnetosome biomineralization and function.</title>
        <authorList>
            <person name="Richter M."/>
            <person name="Kube M."/>
            <person name="Bazylinski D.A."/>
            <person name="Lombardot T."/>
            <person name="Gloeckner F.O."/>
            <person name="Reinhardt R."/>
            <person name="Schueler D."/>
        </authorList>
    </citation>
    <scope>NUCLEOTIDE SEQUENCE</scope>
    <source>
        <strain evidence="3">MSR-1</strain>
    </source>
</reference>
<dbReference type="PANTHER" id="PTHR23150:SF35">
    <property type="entry name" value="BLL6746 PROTEIN"/>
    <property type="match status" value="1"/>
</dbReference>
<feature type="signal peptide" evidence="1">
    <location>
        <begin position="1"/>
        <end position="19"/>
    </location>
</feature>
<proteinExistence type="predicted"/>
<dbReference type="PANTHER" id="PTHR23150">
    <property type="entry name" value="SULFATASE MODIFYING FACTOR 1, 2"/>
    <property type="match status" value="1"/>
</dbReference>
<dbReference type="SUPFAM" id="SSF56436">
    <property type="entry name" value="C-type lectin-like"/>
    <property type="match status" value="1"/>
</dbReference>
<protein>
    <recommendedName>
        <fullName evidence="2">Sulfatase-modifying factor enzyme-like domain-containing protein</fullName>
    </recommendedName>
</protein>